<dbReference type="Pfam" id="PF04189">
    <property type="entry name" value="Gcd10p"/>
    <property type="match status" value="1"/>
</dbReference>
<feature type="region of interest" description="Disordered" evidence="7">
    <location>
        <begin position="259"/>
        <end position="280"/>
    </location>
</feature>
<organism evidence="8 9">
    <name type="scientific">Lithohypha guttulata</name>
    <dbReference type="NCBI Taxonomy" id="1690604"/>
    <lineage>
        <taxon>Eukaryota</taxon>
        <taxon>Fungi</taxon>
        <taxon>Dikarya</taxon>
        <taxon>Ascomycota</taxon>
        <taxon>Pezizomycotina</taxon>
        <taxon>Eurotiomycetes</taxon>
        <taxon>Chaetothyriomycetidae</taxon>
        <taxon>Chaetothyriales</taxon>
        <taxon>Trichomeriaceae</taxon>
        <taxon>Lithohypha</taxon>
    </lineage>
</organism>
<dbReference type="PANTHER" id="PTHR12945">
    <property type="entry name" value="TRANSLATION INITIATION FACTOR EIF3-RELATED"/>
    <property type="match status" value="1"/>
</dbReference>
<proteinExistence type="inferred from homology"/>
<feature type="region of interest" description="Disordered" evidence="7">
    <location>
        <begin position="589"/>
        <end position="637"/>
    </location>
</feature>
<dbReference type="Proteomes" id="UP001309876">
    <property type="component" value="Unassembled WGS sequence"/>
</dbReference>
<evidence type="ECO:0000256" key="1">
    <source>
        <dbReference type="ARBA" id="ARBA00004123"/>
    </source>
</evidence>
<evidence type="ECO:0000256" key="6">
    <source>
        <dbReference type="ARBA" id="ARBA00032319"/>
    </source>
</evidence>
<name>A0AAN7YCN1_9EURO</name>
<dbReference type="AlphaFoldDB" id="A0AAN7YCN1"/>
<dbReference type="InterPro" id="IPR017423">
    <property type="entry name" value="TRM6"/>
</dbReference>
<protein>
    <recommendedName>
        <fullName evidence="3">tRNA (adenine(58)-N(1))-methyltransferase non-catalytic subunit TRM6</fullName>
    </recommendedName>
    <alternativeName>
        <fullName evidence="6">tRNA(m1A58)-methyltransferase subunit TRM6</fullName>
    </alternativeName>
</protein>
<keyword evidence="4" id="KW-0819">tRNA processing</keyword>
<sequence length="637" mass="70980">MFDKIQSPQYVALRLPSGTVKVEQITPNTLISLGKYGSFHSNQIIGRPYYLTFEILDRAEQKDGRDLRVVKASEIHAETILEEAEPDLGEDDSVSTPNAGQFDEYGLPLTTDKSNVNIIDDPNNQKLTYDEIEALKSDKMSNPKELITKIMANHAQLDQKTAFSLAKYTLRKQKKYMKRFTVIPLDVCALTTFLMEEKDFTRILEIRNETLGLMGSWANVHASGPALEQEESRCRYLMVDDTGGLLVAAVAERMGILHHQQPTQSEPSPTHPHKPKVEGVPTEMQDEAQIEAPSIQRPRRQRYDHTLATSNTITLVHANQQPNLSLLRYFAFDHTQPPSSVEPNPHQLHTHLQTLTWLQLLQPEADSTYSSEPPVRTSEELSALKPNHRSNYYRKRRRWARTKQVVDTARAGGFDGLIVATYMDPISVLKHLVPLLRGGAQVVVYSPTIEPLMEVCDVYSTARRTAYLQAMRRRQALSLDGTADETKETSQKEDNTGRMEVGDEDDKARADETRDTASGQELPVLDDARFPADPTLLLTPALHHSYARQWQVLPGRTHPLMTAKGGAEGGYVLVSTRVIPLQGVIVQARGKPGRAKKRTGAGLDQATSAGTPIDNGNNDNLGGQASKRTKVENDTAA</sequence>
<dbReference type="GO" id="GO:0031515">
    <property type="term" value="C:tRNA (m1A) methyltransferase complex"/>
    <property type="evidence" value="ECO:0007669"/>
    <property type="project" value="InterPro"/>
</dbReference>
<dbReference type="GO" id="GO:0005634">
    <property type="term" value="C:nucleus"/>
    <property type="evidence" value="ECO:0007669"/>
    <property type="project" value="UniProtKB-SubCell"/>
</dbReference>
<evidence type="ECO:0000256" key="4">
    <source>
        <dbReference type="ARBA" id="ARBA00022694"/>
    </source>
</evidence>
<reference evidence="8 9" key="1">
    <citation type="submission" date="2023-08" db="EMBL/GenBank/DDBJ databases">
        <title>Black Yeasts Isolated from many extreme environments.</title>
        <authorList>
            <person name="Coleine C."/>
            <person name="Stajich J.E."/>
            <person name="Selbmann L."/>
        </authorList>
    </citation>
    <scope>NUCLEOTIDE SEQUENCE [LARGE SCALE GENOMIC DNA]</scope>
    <source>
        <strain evidence="8 9">CCFEE 5910</strain>
    </source>
</reference>
<feature type="compositionally biased region" description="Basic and acidic residues" evidence="7">
    <location>
        <begin position="484"/>
        <end position="515"/>
    </location>
</feature>
<gene>
    <name evidence="8" type="primary">TRM6</name>
    <name evidence="8" type="ORF">LTR05_002840</name>
</gene>
<feature type="compositionally biased region" description="Polar residues" evidence="7">
    <location>
        <begin position="605"/>
        <end position="623"/>
    </location>
</feature>
<keyword evidence="5" id="KW-0539">Nucleus</keyword>
<comment type="caution">
    <text evidence="8">The sequence shown here is derived from an EMBL/GenBank/DDBJ whole genome shotgun (WGS) entry which is preliminary data.</text>
</comment>
<dbReference type="PANTHER" id="PTHR12945:SF0">
    <property type="entry name" value="TRNA (ADENINE(58)-N(1))-METHYLTRANSFERASE NON-CATALYTIC SUBUNIT TRM6"/>
    <property type="match status" value="1"/>
</dbReference>
<evidence type="ECO:0000256" key="7">
    <source>
        <dbReference type="SAM" id="MobiDB-lite"/>
    </source>
</evidence>
<comment type="subcellular location">
    <subcellularLocation>
        <location evidence="1">Nucleus</location>
    </subcellularLocation>
</comment>
<keyword evidence="9" id="KW-1185">Reference proteome</keyword>
<evidence type="ECO:0000313" key="8">
    <source>
        <dbReference type="EMBL" id="KAK5088620.1"/>
    </source>
</evidence>
<evidence type="ECO:0000256" key="3">
    <source>
        <dbReference type="ARBA" id="ARBA00021704"/>
    </source>
</evidence>
<evidence type="ECO:0000256" key="2">
    <source>
        <dbReference type="ARBA" id="ARBA00008320"/>
    </source>
</evidence>
<feature type="region of interest" description="Disordered" evidence="7">
    <location>
        <begin position="479"/>
        <end position="526"/>
    </location>
</feature>
<dbReference type="EMBL" id="JAVRRJ010000002">
    <property type="protein sequence ID" value="KAK5088620.1"/>
    <property type="molecule type" value="Genomic_DNA"/>
</dbReference>
<evidence type="ECO:0000256" key="5">
    <source>
        <dbReference type="ARBA" id="ARBA00023242"/>
    </source>
</evidence>
<comment type="similarity">
    <text evidence="2">Belongs to the TRM6/GCD10 family.</text>
</comment>
<dbReference type="GO" id="GO:0030488">
    <property type="term" value="P:tRNA methylation"/>
    <property type="evidence" value="ECO:0007669"/>
    <property type="project" value="InterPro"/>
</dbReference>
<evidence type="ECO:0000313" key="9">
    <source>
        <dbReference type="Proteomes" id="UP001309876"/>
    </source>
</evidence>
<accession>A0AAN7YCN1</accession>